<name>A0A250KWC8_9GAMM</name>
<keyword evidence="2" id="KW-0813">Transport</keyword>
<dbReference type="SUPFAM" id="SSF89392">
    <property type="entry name" value="Prokaryotic lipoproteins and lipoprotein localization factors"/>
    <property type="match status" value="1"/>
</dbReference>
<dbReference type="Gene3D" id="2.50.20.10">
    <property type="entry name" value="Lipoprotein localisation LolA/LolB/LppX"/>
    <property type="match status" value="1"/>
</dbReference>
<dbReference type="AlphaFoldDB" id="A0A250KWC8"/>
<dbReference type="Proteomes" id="UP000266313">
    <property type="component" value="Chromosome"/>
</dbReference>
<dbReference type="Pfam" id="PF17131">
    <property type="entry name" value="LolA_like"/>
    <property type="match status" value="1"/>
</dbReference>
<keyword evidence="3 5" id="KW-0732">Signal</keyword>
<evidence type="ECO:0000256" key="4">
    <source>
        <dbReference type="ARBA" id="ARBA00022927"/>
    </source>
</evidence>
<evidence type="ECO:0000256" key="5">
    <source>
        <dbReference type="SAM" id="SignalP"/>
    </source>
</evidence>
<keyword evidence="4" id="KW-0653">Protein transport</keyword>
<dbReference type="GO" id="GO:0015031">
    <property type="term" value="P:protein transport"/>
    <property type="evidence" value="ECO:0007669"/>
    <property type="project" value="UniProtKB-KW"/>
</dbReference>
<feature type="domain" description="Uncharacterized protein TP-0789" evidence="6">
    <location>
        <begin position="73"/>
        <end position="248"/>
    </location>
</feature>
<dbReference type="KEGG" id="mmai:sS8_4029"/>
<gene>
    <name evidence="7" type="ORF">sS8_4029</name>
</gene>
<organism evidence="7 8">
    <name type="scientific">Methylocaldum marinum</name>
    <dbReference type="NCBI Taxonomy" id="1432792"/>
    <lineage>
        <taxon>Bacteria</taxon>
        <taxon>Pseudomonadati</taxon>
        <taxon>Pseudomonadota</taxon>
        <taxon>Gammaproteobacteria</taxon>
        <taxon>Methylococcales</taxon>
        <taxon>Methylococcaceae</taxon>
        <taxon>Methylocaldum</taxon>
    </lineage>
</organism>
<dbReference type="PANTHER" id="PTHR37507">
    <property type="entry name" value="SPORULATION PROTEIN YDCC"/>
    <property type="match status" value="1"/>
</dbReference>
<sequence>MTRSVLQYASAVLLSLASLGSLRADEAPDPVQIVAMADRIRFPQEGFQVDIAITTVTLDGDPDLKQYRVLTKGNDNTVILTTAPASERGQIMLMRGRDFWAFMPSVSQPIRLPLSQKLTGQVANGDLARANFAGDYSPQIIRSEENEGREYYVLQLTAVDRSVTYPRVLYWVDKENYRPYKAEFYTLSNRLFKTCTFQNFVKMEGEIRPTQLVMRNALKKDEQSILDYKNMKLRNLPDKVFTKDYLKKLD</sequence>
<feature type="signal peptide" evidence="5">
    <location>
        <begin position="1"/>
        <end position="24"/>
    </location>
</feature>
<evidence type="ECO:0000259" key="6">
    <source>
        <dbReference type="Pfam" id="PF17131"/>
    </source>
</evidence>
<proteinExistence type="predicted"/>
<evidence type="ECO:0000313" key="7">
    <source>
        <dbReference type="EMBL" id="BBA35960.1"/>
    </source>
</evidence>
<accession>A0A250KWC8</accession>
<dbReference type="CDD" id="cd16329">
    <property type="entry name" value="LolA_like"/>
    <property type="match status" value="1"/>
</dbReference>
<protein>
    <recommendedName>
        <fullName evidence="6">Uncharacterized protein TP-0789 domain-containing protein</fullName>
    </recommendedName>
</protein>
<dbReference type="InterPro" id="IPR029046">
    <property type="entry name" value="LolA/LolB/LppX"/>
</dbReference>
<dbReference type="InterPro" id="IPR011220">
    <property type="entry name" value="UCP028205"/>
</dbReference>
<keyword evidence="8" id="KW-1185">Reference proteome</keyword>
<dbReference type="EMBL" id="AP017928">
    <property type="protein sequence ID" value="BBA35960.1"/>
    <property type="molecule type" value="Genomic_DNA"/>
</dbReference>
<dbReference type="OrthoDB" id="597707at2"/>
<evidence type="ECO:0000313" key="8">
    <source>
        <dbReference type="Proteomes" id="UP000266313"/>
    </source>
</evidence>
<dbReference type="PIRSF" id="PIRSF028205">
    <property type="entry name" value="UCP028205"/>
    <property type="match status" value="1"/>
</dbReference>
<evidence type="ECO:0000256" key="2">
    <source>
        <dbReference type="ARBA" id="ARBA00022448"/>
    </source>
</evidence>
<dbReference type="PANTHER" id="PTHR37507:SF2">
    <property type="entry name" value="SPORULATION PROTEIN YDCC"/>
    <property type="match status" value="1"/>
</dbReference>
<dbReference type="InterPro" id="IPR052944">
    <property type="entry name" value="Sporulation_related"/>
</dbReference>
<comment type="subunit">
    <text evidence="1">Monomer.</text>
</comment>
<reference evidence="7 8" key="1">
    <citation type="submission" date="2016-12" db="EMBL/GenBank/DDBJ databases">
        <title>Genome sequencing of Methylocaldum marinum.</title>
        <authorList>
            <person name="Takeuchi M."/>
            <person name="Kamagata Y."/>
            <person name="Hiraoka S."/>
            <person name="Oshima K."/>
            <person name="Hattori M."/>
            <person name="Iwasaki W."/>
        </authorList>
    </citation>
    <scope>NUCLEOTIDE SEQUENCE [LARGE SCALE GENOMIC DNA]</scope>
    <source>
        <strain evidence="7 8">S8</strain>
    </source>
</reference>
<feature type="chain" id="PRO_5013077906" description="Uncharacterized protein TP-0789 domain-containing protein" evidence="5">
    <location>
        <begin position="25"/>
        <end position="250"/>
    </location>
</feature>
<evidence type="ECO:0000256" key="3">
    <source>
        <dbReference type="ARBA" id="ARBA00022729"/>
    </source>
</evidence>
<dbReference type="InterPro" id="IPR033399">
    <property type="entry name" value="TP_0789-like"/>
</dbReference>
<evidence type="ECO:0000256" key="1">
    <source>
        <dbReference type="ARBA" id="ARBA00011245"/>
    </source>
</evidence>